<name>K0CAS0_ALCDB</name>
<dbReference type="KEGG" id="adi:B5T_00294"/>
<dbReference type="PIRSF" id="PIRSF018266">
    <property type="entry name" value="FecR"/>
    <property type="match status" value="1"/>
</dbReference>
<sequence length="314" mass="34476">MSGRALSDAVLTEAAEWFAALQEEPVCDAVRAEWQHWLTRDDAHRQAWARVEALDRRFHALPATPAHHALSAAGRSRRRFLKGGGALAVAAGTGTLAWQVLPVAAWRADLRTAVGEIRETTLPDGTRLWLNTDSAVNLDYDTAHRRLDLLAGEILLETAADPRPLTVHTPAGTAQPLGTLFTVRLEGNHTRVGVRHGRVALYPDQSRDQSAIVEAGHQQAFNSRRVFDVAPLARGSAWERGILMADNRPLGDLLDELARYRVGVIRCDPAVADMEVVGSFPLADTDRVLRGLEATLPITVTRVTPWWVRVAARD</sequence>
<dbReference type="InterPro" id="IPR006311">
    <property type="entry name" value="TAT_signal"/>
</dbReference>
<dbReference type="Pfam" id="PF16220">
    <property type="entry name" value="DUF4880"/>
    <property type="match status" value="1"/>
</dbReference>
<evidence type="ECO:0000256" key="1">
    <source>
        <dbReference type="ARBA" id="ARBA00022729"/>
    </source>
</evidence>
<dbReference type="PROSITE" id="PS51318">
    <property type="entry name" value="TAT"/>
    <property type="match status" value="1"/>
</dbReference>
<organism evidence="4 5">
    <name type="scientific">Alcanivorax dieselolei (strain DSM 16502 / CGMCC 1.3690 / MCCC 1A00001 / B-5)</name>
    <name type="common">Alloalcanivorax dieselolei</name>
    <dbReference type="NCBI Taxonomy" id="930169"/>
    <lineage>
        <taxon>Bacteria</taxon>
        <taxon>Pseudomonadati</taxon>
        <taxon>Pseudomonadota</taxon>
        <taxon>Gammaproteobacteria</taxon>
        <taxon>Oceanospirillales</taxon>
        <taxon>Alcanivoracaceae</taxon>
        <taxon>Alloalcanivorax</taxon>
    </lineage>
</organism>
<dbReference type="InterPro" id="IPR019546">
    <property type="entry name" value="TAT_signal_bac_arc"/>
</dbReference>
<evidence type="ECO:0000259" key="3">
    <source>
        <dbReference type="Pfam" id="PF16220"/>
    </source>
</evidence>
<dbReference type="PANTHER" id="PTHR30273">
    <property type="entry name" value="PERIPLASMIC SIGNAL SENSOR AND SIGMA FACTOR ACTIVATOR FECR-RELATED"/>
    <property type="match status" value="1"/>
</dbReference>
<dbReference type="PANTHER" id="PTHR30273:SF2">
    <property type="entry name" value="PROTEIN FECR"/>
    <property type="match status" value="1"/>
</dbReference>
<dbReference type="OrthoDB" id="7032198at2"/>
<reference evidence="4 5" key="1">
    <citation type="journal article" date="2012" name="J. Bacteriol.">
        <title>Complete genome sequence of Alcanivorax dieselolei type strain B5.</title>
        <authorList>
            <person name="Lai Q."/>
            <person name="Li W."/>
            <person name="Shao Z."/>
        </authorList>
    </citation>
    <scope>NUCLEOTIDE SEQUENCE [LARGE SCALE GENOMIC DNA]</scope>
    <source>
        <strain evidence="5">DSM 16502 / CGMCC 1.3690 / B-5</strain>
    </source>
</reference>
<dbReference type="EMBL" id="CP003466">
    <property type="protein sequence ID" value="AFT68581.1"/>
    <property type="molecule type" value="Genomic_DNA"/>
</dbReference>
<evidence type="ECO:0000259" key="2">
    <source>
        <dbReference type="Pfam" id="PF04773"/>
    </source>
</evidence>
<dbReference type="InterPro" id="IPR012373">
    <property type="entry name" value="Ferrdict_sens_TM"/>
</dbReference>
<dbReference type="InterPro" id="IPR006860">
    <property type="entry name" value="FecR"/>
</dbReference>
<proteinExistence type="predicted"/>
<evidence type="ECO:0000313" key="5">
    <source>
        <dbReference type="Proteomes" id="UP000006286"/>
    </source>
</evidence>
<gene>
    <name evidence="4" type="ordered locus">B5T_00294</name>
</gene>
<keyword evidence="1" id="KW-0732">Signal</keyword>
<dbReference type="PATRIC" id="fig|930169.3.peg.289"/>
<dbReference type="HOGENOM" id="CLU_050192_0_0_6"/>
<dbReference type="Gene3D" id="2.60.120.1440">
    <property type="match status" value="1"/>
</dbReference>
<dbReference type="Pfam" id="PF04773">
    <property type="entry name" value="FecR"/>
    <property type="match status" value="1"/>
</dbReference>
<dbReference type="RefSeq" id="WP_014992662.1">
    <property type="nucleotide sequence ID" value="NC_018691.1"/>
</dbReference>
<protein>
    <submittedName>
        <fullName evidence="4">Anti-FecI sigma factor, FecR</fullName>
    </submittedName>
</protein>
<accession>K0CAS0</accession>
<feature type="domain" description="FecR protein" evidence="2">
    <location>
        <begin position="109"/>
        <end position="199"/>
    </location>
</feature>
<dbReference type="GO" id="GO:0016989">
    <property type="term" value="F:sigma factor antagonist activity"/>
    <property type="evidence" value="ECO:0007669"/>
    <property type="project" value="TreeGrafter"/>
</dbReference>
<dbReference type="eggNOG" id="COG3712">
    <property type="taxonomic scope" value="Bacteria"/>
</dbReference>
<keyword evidence="5" id="KW-1185">Reference proteome</keyword>
<dbReference type="STRING" id="930169.B5T_00294"/>
<evidence type="ECO:0000313" key="4">
    <source>
        <dbReference type="EMBL" id="AFT68581.1"/>
    </source>
</evidence>
<dbReference type="AlphaFoldDB" id="K0CAS0"/>
<dbReference type="InterPro" id="IPR032623">
    <property type="entry name" value="FecR_N"/>
</dbReference>
<dbReference type="Proteomes" id="UP000006286">
    <property type="component" value="Chromosome"/>
</dbReference>
<dbReference type="NCBIfam" id="TIGR01409">
    <property type="entry name" value="TAT_signal_seq"/>
    <property type="match status" value="1"/>
</dbReference>
<feature type="domain" description="FecR N-terminal" evidence="3">
    <location>
        <begin position="13"/>
        <end position="54"/>
    </location>
</feature>